<dbReference type="CDD" id="cd00614">
    <property type="entry name" value="CGS_like"/>
    <property type="match status" value="1"/>
</dbReference>
<dbReference type="EMBL" id="CADCUY010000483">
    <property type="protein sequence ID" value="CAA9426989.1"/>
    <property type="molecule type" value="Genomic_DNA"/>
</dbReference>
<comment type="similarity">
    <text evidence="2 5">Belongs to the trans-sulfuration enzymes family.</text>
</comment>
<sequence length="395" mass="41001">MSPDWSATGFSTRAIHVGSEPDPATGAVVPSISVATTFVQDGVGGLRGGYEYSRSANPTRDALQAALAAVEQGTRAFAFSSGLAAEDVLLRAVLRPGDHLVTPDDAYGGSHRLFSRVLGPWGVEHTPVRLSDVDAVRAAIRPGRTKLVWVETPTNPMLRIADIGALADVAHDAGALLVVDNTFATPYLQTPLVLGADVVVHSTTKYVGGHSDVVGGALVLRAGPGDARAEELAADLGFLHNAAGAVAGPFDAWLTLRGLKTLAVRMERHTDSAERVAEWLTHQPGVTRVHYPGLPEHPGHLVAAAQMRRPGGMVSFQVGSPDAAAALVARTGVFLLAESLGGIESLIELPGRMTHASVAGSPLEVPGDLVRLSVGLEDVDDLLADLEQALAAAGA</sequence>
<dbReference type="EC" id="4.4.1.1" evidence="6"/>
<dbReference type="GO" id="GO:0030170">
    <property type="term" value="F:pyridoxal phosphate binding"/>
    <property type="evidence" value="ECO:0007669"/>
    <property type="project" value="InterPro"/>
</dbReference>
<keyword evidence="6" id="KW-0456">Lyase</keyword>
<dbReference type="GO" id="GO:0005737">
    <property type="term" value="C:cytoplasm"/>
    <property type="evidence" value="ECO:0007669"/>
    <property type="project" value="TreeGrafter"/>
</dbReference>
<evidence type="ECO:0000313" key="6">
    <source>
        <dbReference type="EMBL" id="CAA9426989.1"/>
    </source>
</evidence>
<accession>A0A6J4Q051</accession>
<dbReference type="FunFam" id="3.40.640.10:FF:000009">
    <property type="entry name" value="Cystathionine gamma-synthase homolog"/>
    <property type="match status" value="1"/>
</dbReference>
<organism evidence="6">
    <name type="scientific">uncultured Quadrisphaera sp</name>
    <dbReference type="NCBI Taxonomy" id="904978"/>
    <lineage>
        <taxon>Bacteria</taxon>
        <taxon>Bacillati</taxon>
        <taxon>Actinomycetota</taxon>
        <taxon>Actinomycetes</taxon>
        <taxon>Kineosporiales</taxon>
        <taxon>Kineosporiaceae</taxon>
        <taxon>Quadrisphaera</taxon>
        <taxon>environmental samples</taxon>
    </lineage>
</organism>
<dbReference type="InterPro" id="IPR015424">
    <property type="entry name" value="PyrdxlP-dep_Trfase"/>
</dbReference>
<dbReference type="PANTHER" id="PTHR11808">
    <property type="entry name" value="TRANS-SULFURATION ENZYME FAMILY MEMBER"/>
    <property type="match status" value="1"/>
</dbReference>
<dbReference type="Pfam" id="PF01053">
    <property type="entry name" value="Cys_Met_Meta_PP"/>
    <property type="match status" value="1"/>
</dbReference>
<evidence type="ECO:0000256" key="2">
    <source>
        <dbReference type="ARBA" id="ARBA00009077"/>
    </source>
</evidence>
<dbReference type="GO" id="GO:0003962">
    <property type="term" value="F:cystathionine gamma-synthase activity"/>
    <property type="evidence" value="ECO:0007669"/>
    <property type="project" value="TreeGrafter"/>
</dbReference>
<comment type="cofactor">
    <cofactor evidence="1 5">
        <name>pyridoxal 5'-phosphate</name>
        <dbReference type="ChEBI" id="CHEBI:597326"/>
    </cofactor>
</comment>
<dbReference type="Gene3D" id="3.40.640.10">
    <property type="entry name" value="Type I PLP-dependent aspartate aminotransferase-like (Major domain)"/>
    <property type="match status" value="1"/>
</dbReference>
<dbReference type="SUPFAM" id="SSF53383">
    <property type="entry name" value="PLP-dependent transferases"/>
    <property type="match status" value="1"/>
</dbReference>
<evidence type="ECO:0000256" key="5">
    <source>
        <dbReference type="RuleBase" id="RU362118"/>
    </source>
</evidence>
<dbReference type="GO" id="GO:0019346">
    <property type="term" value="P:transsulfuration"/>
    <property type="evidence" value="ECO:0007669"/>
    <property type="project" value="InterPro"/>
</dbReference>
<evidence type="ECO:0000256" key="3">
    <source>
        <dbReference type="ARBA" id="ARBA00022898"/>
    </source>
</evidence>
<proteinExistence type="inferred from homology"/>
<evidence type="ECO:0000256" key="4">
    <source>
        <dbReference type="PIRSR" id="PIRSR001434-2"/>
    </source>
</evidence>
<dbReference type="InterPro" id="IPR015421">
    <property type="entry name" value="PyrdxlP-dep_Trfase_major"/>
</dbReference>
<gene>
    <name evidence="6" type="ORF">AVDCRST_MAG35-2351</name>
</gene>
<name>A0A6J4Q051_9ACTN</name>
<feature type="modified residue" description="N6-(pyridoxal phosphate)lysine" evidence="4">
    <location>
        <position position="205"/>
    </location>
</feature>
<protein>
    <submittedName>
        <fullName evidence="6">Cystathionine gamma-lyase</fullName>
        <ecNumber evidence="6">4.4.1.1</ecNumber>
    </submittedName>
</protein>
<dbReference type="AlphaFoldDB" id="A0A6J4Q051"/>
<keyword evidence="3 4" id="KW-0663">Pyridoxal phosphate</keyword>
<dbReference type="PROSITE" id="PS00868">
    <property type="entry name" value="CYS_MET_METAB_PP"/>
    <property type="match status" value="1"/>
</dbReference>
<dbReference type="InterPro" id="IPR015422">
    <property type="entry name" value="PyrdxlP-dep_Trfase_small"/>
</dbReference>
<dbReference type="PIRSF" id="PIRSF001434">
    <property type="entry name" value="CGS"/>
    <property type="match status" value="1"/>
</dbReference>
<dbReference type="GO" id="GO:0019343">
    <property type="term" value="P:cysteine biosynthetic process via cystathionine"/>
    <property type="evidence" value="ECO:0007669"/>
    <property type="project" value="TreeGrafter"/>
</dbReference>
<reference evidence="6" key="1">
    <citation type="submission" date="2020-02" db="EMBL/GenBank/DDBJ databases">
        <authorList>
            <person name="Meier V. D."/>
        </authorList>
    </citation>
    <scope>NUCLEOTIDE SEQUENCE</scope>
    <source>
        <strain evidence="6">AVDCRST_MAG35</strain>
    </source>
</reference>
<dbReference type="InterPro" id="IPR000277">
    <property type="entry name" value="Cys/Met-Metab_PyrdxlP-dep_enz"/>
</dbReference>
<evidence type="ECO:0000256" key="1">
    <source>
        <dbReference type="ARBA" id="ARBA00001933"/>
    </source>
</evidence>
<dbReference type="GO" id="GO:0004123">
    <property type="term" value="F:cystathionine gamma-lyase activity"/>
    <property type="evidence" value="ECO:0007669"/>
    <property type="project" value="TreeGrafter"/>
</dbReference>
<dbReference type="InterPro" id="IPR054542">
    <property type="entry name" value="Cys_met_metab_PP"/>
</dbReference>
<dbReference type="PANTHER" id="PTHR11808:SF15">
    <property type="entry name" value="CYSTATHIONINE GAMMA-LYASE"/>
    <property type="match status" value="1"/>
</dbReference>
<dbReference type="NCBIfam" id="NF005871">
    <property type="entry name" value="PRK07811.1"/>
    <property type="match status" value="1"/>
</dbReference>
<dbReference type="Gene3D" id="3.90.1150.10">
    <property type="entry name" value="Aspartate Aminotransferase, domain 1"/>
    <property type="match status" value="1"/>
</dbReference>